<evidence type="ECO:0000256" key="4">
    <source>
        <dbReference type="ARBA" id="ARBA00024778"/>
    </source>
</evidence>
<name>A0ABR1YTI6_9PEZI</name>
<feature type="compositionally biased region" description="Polar residues" evidence="6">
    <location>
        <begin position="10"/>
        <end position="31"/>
    </location>
</feature>
<comment type="subcellular location">
    <subcellularLocation>
        <location evidence="1">Nucleus</location>
    </subcellularLocation>
</comment>
<organism evidence="9 10">
    <name type="scientific">Phyllosticta capitalensis</name>
    <dbReference type="NCBI Taxonomy" id="121624"/>
    <lineage>
        <taxon>Eukaryota</taxon>
        <taxon>Fungi</taxon>
        <taxon>Dikarya</taxon>
        <taxon>Ascomycota</taxon>
        <taxon>Pezizomycotina</taxon>
        <taxon>Dothideomycetes</taxon>
        <taxon>Dothideomycetes incertae sedis</taxon>
        <taxon>Botryosphaeriales</taxon>
        <taxon>Phyllostictaceae</taxon>
        <taxon>Phyllosticta</taxon>
    </lineage>
</organism>
<evidence type="ECO:0000259" key="8">
    <source>
        <dbReference type="Pfam" id="PF17745"/>
    </source>
</evidence>
<sequence>MKTRSKKQSAPKQAVEQSTSPAATLPTSVSNPPKLFVLPENSSAGSRIVTLANPATGHENRYFCCPETGFFEFTKLAAPKTSPRSWLLAPQSPEKEKAEPTPESSEEDTTAENGKESLSKDPLAKGYTLKAPDAFVATPLDALFLVLPALWSSGKESKKKLFLSVDDHLDTIGGPSLHLRTLLRDEKVKAHLEDRLGAACDTVDAGKEKMYRLSSEKLAKEIMSKAERVVASGLPASMEDKFVRQALEVPIMSVKREESTTVATENIDSQSTDKDDSQTPTLDTQTSMASDGSAHTAATSIPPSPEAKPAAEAKPPISAPEGVPQLLRLRTALEFMLTSYVPATLRSHVKETIASSKLVDFGPLDQHLKHLESLRSEALALRSLSDNISRKHGLDEEEAEARAEKKRKKDEEETKKKNQSRGVKALAKTNTSGMKKLSSFFTKKPST</sequence>
<evidence type="ECO:0000256" key="5">
    <source>
        <dbReference type="ARBA" id="ARBA00033464"/>
    </source>
</evidence>
<dbReference type="InterPro" id="IPR040456">
    <property type="entry name" value="RNase_H2_suB"/>
</dbReference>
<keyword evidence="10" id="KW-1185">Reference proteome</keyword>
<evidence type="ECO:0000259" key="7">
    <source>
        <dbReference type="Pfam" id="PF09468"/>
    </source>
</evidence>
<protein>
    <recommendedName>
        <fullName evidence="2">Ribonuclease H2 subunit B</fullName>
    </recommendedName>
    <alternativeName>
        <fullName evidence="5">Ribonuclease HI subunit B</fullName>
    </alternativeName>
</protein>
<accession>A0ABR1YTI6</accession>
<dbReference type="EMBL" id="JBBWRZ010000004">
    <property type="protein sequence ID" value="KAK8238002.1"/>
    <property type="molecule type" value="Genomic_DNA"/>
</dbReference>
<feature type="region of interest" description="Disordered" evidence="6">
    <location>
        <begin position="1"/>
        <end position="43"/>
    </location>
</feature>
<dbReference type="Pfam" id="PF17745">
    <property type="entry name" value="Ydr279_N"/>
    <property type="match status" value="1"/>
</dbReference>
<dbReference type="InterPro" id="IPR041195">
    <property type="entry name" value="Rnh202_N"/>
</dbReference>
<dbReference type="PANTHER" id="PTHR13383:SF11">
    <property type="entry name" value="RIBONUCLEASE H2 SUBUNIT B"/>
    <property type="match status" value="1"/>
</dbReference>
<feature type="region of interest" description="Disordered" evidence="6">
    <location>
        <begin position="82"/>
        <end position="120"/>
    </location>
</feature>
<feature type="domain" description="Rnh202 triple barrel" evidence="8">
    <location>
        <begin position="37"/>
        <end position="141"/>
    </location>
</feature>
<proteinExistence type="predicted"/>
<keyword evidence="3" id="KW-0539">Nucleus</keyword>
<comment type="caution">
    <text evidence="9">The sequence shown here is derived from an EMBL/GenBank/DDBJ whole genome shotgun (WGS) entry which is preliminary data.</text>
</comment>
<evidence type="ECO:0000256" key="2">
    <source>
        <dbReference type="ARBA" id="ARBA00019062"/>
    </source>
</evidence>
<dbReference type="Proteomes" id="UP001492380">
    <property type="component" value="Unassembled WGS sequence"/>
</dbReference>
<dbReference type="Pfam" id="PF09468">
    <property type="entry name" value="RNase_H2-Ydr279"/>
    <property type="match status" value="1"/>
</dbReference>
<dbReference type="PANTHER" id="PTHR13383">
    <property type="entry name" value="RIBONUCLEASE H2 SUBUNIT B"/>
    <property type="match status" value="1"/>
</dbReference>
<gene>
    <name evidence="9" type="ORF">HDK90DRAFT_464844</name>
</gene>
<evidence type="ECO:0000256" key="1">
    <source>
        <dbReference type="ARBA" id="ARBA00004123"/>
    </source>
</evidence>
<feature type="domain" description="Ribonuclease H2 subunit B wHTH" evidence="7">
    <location>
        <begin position="144"/>
        <end position="349"/>
    </location>
</feature>
<evidence type="ECO:0000256" key="6">
    <source>
        <dbReference type="SAM" id="MobiDB-lite"/>
    </source>
</evidence>
<comment type="function">
    <text evidence="4">Non catalytic subunit of RNase H2, an endonuclease that specifically degrades the RNA of RNA:DNA hybrids. Participates in DNA replication, possibly by mediating the removal of lagging-strand Okazaki fragment RNA primers during DNA replication. Mediates the excision of single ribonucleotides from DNA:RNA duplexes.</text>
</comment>
<feature type="compositionally biased region" description="Polar residues" evidence="6">
    <location>
        <begin position="428"/>
        <end position="447"/>
    </location>
</feature>
<feature type="compositionally biased region" description="Polar residues" evidence="6">
    <location>
        <begin position="280"/>
        <end position="290"/>
    </location>
</feature>
<feature type="region of interest" description="Disordered" evidence="6">
    <location>
        <begin position="392"/>
        <end position="447"/>
    </location>
</feature>
<dbReference type="CDD" id="cd09270">
    <property type="entry name" value="RNase_H2-B"/>
    <property type="match status" value="1"/>
</dbReference>
<reference evidence="9 10" key="1">
    <citation type="submission" date="2024-04" db="EMBL/GenBank/DDBJ databases">
        <title>Phyllosticta paracitricarpa is synonymous to the EU quarantine fungus P. citricarpa based on phylogenomic analyses.</title>
        <authorList>
            <consortium name="Lawrence Berkeley National Laboratory"/>
            <person name="Van Ingen-Buijs V.A."/>
            <person name="Van Westerhoven A.C."/>
            <person name="Haridas S."/>
            <person name="Skiadas P."/>
            <person name="Martin F."/>
            <person name="Groenewald J.Z."/>
            <person name="Crous P.W."/>
            <person name="Seidl M.F."/>
        </authorList>
    </citation>
    <scope>NUCLEOTIDE SEQUENCE [LARGE SCALE GENOMIC DNA]</scope>
    <source>
        <strain evidence="9 10">CBS 123374</strain>
    </source>
</reference>
<evidence type="ECO:0000313" key="10">
    <source>
        <dbReference type="Proteomes" id="UP001492380"/>
    </source>
</evidence>
<evidence type="ECO:0000256" key="3">
    <source>
        <dbReference type="ARBA" id="ARBA00023242"/>
    </source>
</evidence>
<dbReference type="Gene3D" id="1.10.20.120">
    <property type="match status" value="1"/>
</dbReference>
<feature type="region of interest" description="Disordered" evidence="6">
    <location>
        <begin position="256"/>
        <end position="320"/>
    </location>
</feature>
<dbReference type="InterPro" id="IPR019024">
    <property type="entry name" value="RNase_H2_suB_wHTH"/>
</dbReference>
<feature type="compositionally biased region" description="Low complexity" evidence="6">
    <location>
        <begin position="307"/>
        <end position="320"/>
    </location>
</feature>
<evidence type="ECO:0000313" key="9">
    <source>
        <dbReference type="EMBL" id="KAK8238002.1"/>
    </source>
</evidence>